<dbReference type="InterPro" id="IPR006594">
    <property type="entry name" value="LisH"/>
</dbReference>
<dbReference type="PROSITE" id="PS50896">
    <property type="entry name" value="LISH"/>
    <property type="match status" value="1"/>
</dbReference>
<dbReference type="InterPro" id="IPR013144">
    <property type="entry name" value="CRA_dom"/>
</dbReference>
<feature type="domain" description="CTLH" evidence="2">
    <location>
        <begin position="72"/>
        <end position="128"/>
    </location>
</feature>
<evidence type="ECO:0000256" key="1">
    <source>
        <dbReference type="SAM" id="MobiDB-lite"/>
    </source>
</evidence>
<dbReference type="Pfam" id="PF10607">
    <property type="entry name" value="CTLH"/>
    <property type="match status" value="1"/>
</dbReference>
<dbReference type="InterPro" id="IPR050618">
    <property type="entry name" value="Ubq-SigPath_Reg"/>
</dbReference>
<dbReference type="PROSITE" id="PS50897">
    <property type="entry name" value="CTLH"/>
    <property type="match status" value="1"/>
</dbReference>
<dbReference type="InterPro" id="IPR024964">
    <property type="entry name" value="CTLH/CRA"/>
</dbReference>
<dbReference type="SMART" id="SM00667">
    <property type="entry name" value="LisH"/>
    <property type="match status" value="1"/>
</dbReference>
<accession>A0A4T0FYK5</accession>
<dbReference type="SMART" id="SM00757">
    <property type="entry name" value="CRA"/>
    <property type="match status" value="1"/>
</dbReference>
<dbReference type="InterPro" id="IPR006595">
    <property type="entry name" value="CTLH_C"/>
</dbReference>
<protein>
    <recommendedName>
        <fullName evidence="2">CTLH domain-containing protein</fullName>
    </recommendedName>
</protein>
<dbReference type="Proteomes" id="UP000310189">
    <property type="component" value="Unassembled WGS sequence"/>
</dbReference>
<gene>
    <name evidence="3" type="ORF">E3P99_00744</name>
</gene>
<evidence type="ECO:0000313" key="3">
    <source>
        <dbReference type="EMBL" id="TIA92146.1"/>
    </source>
</evidence>
<dbReference type="AlphaFoldDB" id="A0A4T0FYK5"/>
<dbReference type="SMART" id="SM00668">
    <property type="entry name" value="CTLH"/>
    <property type="match status" value="1"/>
</dbReference>
<reference evidence="3 4" key="1">
    <citation type="submission" date="2019-03" db="EMBL/GenBank/DDBJ databases">
        <title>Sequencing 23 genomes of Wallemia ichthyophaga.</title>
        <authorList>
            <person name="Gostincar C."/>
        </authorList>
    </citation>
    <scope>NUCLEOTIDE SEQUENCE [LARGE SCALE GENOMIC DNA]</scope>
    <source>
        <strain evidence="3 4">EXF-5753</strain>
    </source>
</reference>
<keyword evidence="4" id="KW-1185">Reference proteome</keyword>
<sequence length="266" mass="30004">MLTYNFFYKPVNQQSNAISTESWSSKLSQLNLSKGQLNKLVLNYLVIEGYTDAADQFSTETGIDLDASNNLIKDRKAIKDFIRSGDIPPAINLINEINPDILDQNTELLFQIQLQQLIEYIRIKDTTKALSFAQNTLSHLATTIPSLLPSLEMALTLLAFNSPESEEYAQATDAPPHIRQLLSQSQREKVAGMVNKHILDSEFTANEPDLASVIKLLSWGEKSLASRVSFPRYQPPLHKHGRKVDKDKEHGDDINKFGQFDQQMLT</sequence>
<proteinExistence type="predicted"/>
<feature type="region of interest" description="Disordered" evidence="1">
    <location>
        <begin position="235"/>
        <end position="266"/>
    </location>
</feature>
<organism evidence="3 4">
    <name type="scientific">Wallemia hederae</name>
    <dbReference type="NCBI Taxonomy" id="1540922"/>
    <lineage>
        <taxon>Eukaryota</taxon>
        <taxon>Fungi</taxon>
        <taxon>Dikarya</taxon>
        <taxon>Basidiomycota</taxon>
        <taxon>Wallemiomycotina</taxon>
        <taxon>Wallemiomycetes</taxon>
        <taxon>Wallemiales</taxon>
        <taxon>Wallemiaceae</taxon>
        <taxon>Wallemia</taxon>
    </lineage>
</organism>
<evidence type="ECO:0000259" key="2">
    <source>
        <dbReference type="PROSITE" id="PS50897"/>
    </source>
</evidence>
<dbReference type="Pfam" id="PF08513">
    <property type="entry name" value="LisH"/>
    <property type="match status" value="1"/>
</dbReference>
<dbReference type="EMBL" id="SPNW01000008">
    <property type="protein sequence ID" value="TIA92146.1"/>
    <property type="molecule type" value="Genomic_DNA"/>
</dbReference>
<dbReference type="PANTHER" id="PTHR12864">
    <property type="entry name" value="RAN BINDING PROTEIN 9-RELATED"/>
    <property type="match status" value="1"/>
</dbReference>
<feature type="compositionally biased region" description="Basic and acidic residues" evidence="1">
    <location>
        <begin position="244"/>
        <end position="255"/>
    </location>
</feature>
<name>A0A4T0FYK5_9BASI</name>
<evidence type="ECO:0000313" key="4">
    <source>
        <dbReference type="Proteomes" id="UP000310189"/>
    </source>
</evidence>
<dbReference type="OrthoDB" id="2415936at2759"/>
<comment type="caution">
    <text evidence="3">The sequence shown here is derived from an EMBL/GenBank/DDBJ whole genome shotgun (WGS) entry which is preliminary data.</text>
</comment>